<name>A0AA88HDM8_ARTSF</name>
<sequence length="194" mass="21682">MWQLIEKTREFKQKAYVAFVDFKAAFDFVDRQSLLFILKTTGLPAKYCNLFERLHEGTESCVKVNGRRSSSFEINTGVQCGTNPEEPPTTEGQLETTIEESDESTSSEAETEDTGVETTQLPTTETDPEGSGSVESICPEVDGDYALHIPHESDCTMFYKCDRGTPELKVCPHNLWFNAALQVCDWPAQSGCEM</sequence>
<comment type="caution">
    <text evidence="3">The sequence shown here is derived from an EMBL/GenBank/DDBJ whole genome shotgun (WGS) entry which is preliminary data.</text>
</comment>
<protein>
    <recommendedName>
        <fullName evidence="2">Chitin-binding type-2 domain-containing protein</fullName>
    </recommendedName>
</protein>
<reference evidence="3" key="1">
    <citation type="submission" date="2023-07" db="EMBL/GenBank/DDBJ databases">
        <title>Chromosome-level genome assembly of Artemia franciscana.</title>
        <authorList>
            <person name="Jo E."/>
        </authorList>
    </citation>
    <scope>NUCLEOTIDE SEQUENCE</scope>
    <source>
        <tissue evidence="3">Whole body</tissue>
    </source>
</reference>
<organism evidence="3 4">
    <name type="scientific">Artemia franciscana</name>
    <name type="common">Brine shrimp</name>
    <name type="synonym">Artemia sanfranciscana</name>
    <dbReference type="NCBI Taxonomy" id="6661"/>
    <lineage>
        <taxon>Eukaryota</taxon>
        <taxon>Metazoa</taxon>
        <taxon>Ecdysozoa</taxon>
        <taxon>Arthropoda</taxon>
        <taxon>Crustacea</taxon>
        <taxon>Branchiopoda</taxon>
        <taxon>Anostraca</taxon>
        <taxon>Artemiidae</taxon>
        <taxon>Artemia</taxon>
    </lineage>
</organism>
<dbReference type="PANTHER" id="PTHR47027">
    <property type="entry name" value="REVERSE TRANSCRIPTASE DOMAIN-CONTAINING PROTEIN"/>
    <property type="match status" value="1"/>
</dbReference>
<dbReference type="Gene3D" id="2.170.140.10">
    <property type="entry name" value="Chitin binding domain"/>
    <property type="match status" value="1"/>
</dbReference>
<proteinExistence type="predicted"/>
<keyword evidence="4" id="KW-1185">Reference proteome</keyword>
<dbReference type="GO" id="GO:0005576">
    <property type="term" value="C:extracellular region"/>
    <property type="evidence" value="ECO:0007669"/>
    <property type="project" value="InterPro"/>
</dbReference>
<gene>
    <name evidence="3" type="ORF">QYM36_014976</name>
</gene>
<feature type="region of interest" description="Disordered" evidence="1">
    <location>
        <begin position="74"/>
        <end position="137"/>
    </location>
</feature>
<dbReference type="PANTHER" id="PTHR47027:SF24">
    <property type="entry name" value="RIBONUCLEASE H"/>
    <property type="match status" value="1"/>
</dbReference>
<evidence type="ECO:0000256" key="1">
    <source>
        <dbReference type="SAM" id="MobiDB-lite"/>
    </source>
</evidence>
<evidence type="ECO:0000313" key="4">
    <source>
        <dbReference type="Proteomes" id="UP001187531"/>
    </source>
</evidence>
<feature type="domain" description="Chitin-binding type-2" evidence="2">
    <location>
        <begin position="135"/>
        <end position="194"/>
    </location>
</feature>
<dbReference type="Proteomes" id="UP001187531">
    <property type="component" value="Unassembled WGS sequence"/>
</dbReference>
<dbReference type="SMART" id="SM00494">
    <property type="entry name" value="ChtBD2"/>
    <property type="match status" value="1"/>
</dbReference>
<dbReference type="SUPFAM" id="SSF57625">
    <property type="entry name" value="Invertebrate chitin-binding proteins"/>
    <property type="match status" value="1"/>
</dbReference>
<feature type="compositionally biased region" description="Polar residues" evidence="1">
    <location>
        <begin position="116"/>
        <end position="125"/>
    </location>
</feature>
<dbReference type="GO" id="GO:0008061">
    <property type="term" value="F:chitin binding"/>
    <property type="evidence" value="ECO:0007669"/>
    <property type="project" value="InterPro"/>
</dbReference>
<dbReference type="InterPro" id="IPR036508">
    <property type="entry name" value="Chitin-bd_dom_sf"/>
</dbReference>
<evidence type="ECO:0000259" key="2">
    <source>
        <dbReference type="PROSITE" id="PS50940"/>
    </source>
</evidence>
<dbReference type="InterPro" id="IPR002557">
    <property type="entry name" value="Chitin-bd_dom"/>
</dbReference>
<dbReference type="EMBL" id="JAVRJZ010000019">
    <property type="protein sequence ID" value="KAK2707135.1"/>
    <property type="molecule type" value="Genomic_DNA"/>
</dbReference>
<evidence type="ECO:0000313" key="3">
    <source>
        <dbReference type="EMBL" id="KAK2707135.1"/>
    </source>
</evidence>
<dbReference type="PROSITE" id="PS50940">
    <property type="entry name" value="CHIT_BIND_II"/>
    <property type="match status" value="1"/>
</dbReference>
<feature type="compositionally biased region" description="Acidic residues" evidence="1">
    <location>
        <begin position="97"/>
        <end position="115"/>
    </location>
</feature>
<dbReference type="Pfam" id="PF01607">
    <property type="entry name" value="CBM_14"/>
    <property type="match status" value="1"/>
</dbReference>
<accession>A0AA88HDM8</accession>
<dbReference type="AlphaFoldDB" id="A0AA88HDM8"/>